<sequence length="312" mass="37581">MKLNSIQVIDEGYFLVNESQTFRFDKNIAKSFIEKIEFPIIILDTEFFNNSHDINNEYEEKLYNENNKDIVYVIQYSFAKSLKEISSRDNKKAIKSISIKRNYNDNSYNFYNQYEKMIISFLNMCRNKDIRTVICAGASNDVKIINLWVNNYRRLFTKKHLKMTFLNKEKNELNVNFFDIYTLLENSLSFSNTKNDGTEFWNKNNLPSGKQHDEMISLTSMKKFFNWFDEIVDDPFKLEKNDIYTMCCETYSFFSYPINKKISFESYKHMNNTLKKVIDHCYNDVLKILIFLDFIFEFTYNSYEKNKFIKKY</sequence>
<evidence type="ECO:0000313" key="1">
    <source>
        <dbReference type="EMBL" id="ASP28271.1"/>
    </source>
</evidence>
<dbReference type="OrthoDB" id="398515at2"/>
<dbReference type="Proteomes" id="UP000203229">
    <property type="component" value="Chromosome"/>
</dbReference>
<reference evidence="1 2" key="1">
    <citation type="submission" date="2017-07" db="EMBL/GenBank/DDBJ databases">
        <title>Complete genome sequence of Spiroplasma corruscae EC-1 (DSM 19793).</title>
        <authorList>
            <person name="Tsai Y.-M."/>
            <person name="Lo W.-S."/>
            <person name="Kuo C.-H."/>
        </authorList>
    </citation>
    <scope>NUCLEOTIDE SEQUENCE [LARGE SCALE GENOMIC DNA]</scope>
    <source>
        <strain evidence="1 2">EC-1</strain>
    </source>
</reference>
<dbReference type="AlphaFoldDB" id="A0A222EPE6"/>
<name>A0A222EPE6_9MOLU</name>
<proteinExistence type="predicted"/>
<organism evidence="1 2">
    <name type="scientific">Spiroplasma corruscae</name>
    <dbReference type="NCBI Taxonomy" id="216934"/>
    <lineage>
        <taxon>Bacteria</taxon>
        <taxon>Bacillati</taxon>
        <taxon>Mycoplasmatota</taxon>
        <taxon>Mollicutes</taxon>
        <taxon>Entomoplasmatales</taxon>
        <taxon>Spiroplasmataceae</taxon>
        <taxon>Spiroplasma</taxon>
    </lineage>
</organism>
<dbReference type="EMBL" id="CP022535">
    <property type="protein sequence ID" value="ASP28271.1"/>
    <property type="molecule type" value="Genomic_DNA"/>
</dbReference>
<keyword evidence="2" id="KW-1185">Reference proteome</keyword>
<protein>
    <submittedName>
        <fullName evidence="1">Uncharacterized protein</fullName>
    </submittedName>
</protein>
<gene>
    <name evidence="1" type="ORF">SCORR_v1c04990</name>
</gene>
<evidence type="ECO:0000313" key="2">
    <source>
        <dbReference type="Proteomes" id="UP000203229"/>
    </source>
</evidence>
<accession>A0A222EPE6</accession>
<dbReference type="RefSeq" id="WP_157705350.1">
    <property type="nucleotide sequence ID" value="NZ_CP022535.1"/>
</dbReference>
<dbReference type="KEGG" id="scou:SCORR_v1c04990"/>